<sequence length="168" mass="18502">MPLAISEGFPAIARADARILVLGSLPGQRSLACSQYYAHPRNHFWRIASEVLGVPLDAPYEARLQHLLDRRVALWDVCAAARRRGSLDADMEAASVVPNDFAAFFAAHPAIERVGLNGQHAAKLYRRLVVPNLPEKLRSAWTALPSTSPAHAAMSFEQKRDAWARALL</sequence>
<reference evidence="2 3" key="1">
    <citation type="submission" date="2020-04" db="EMBL/GenBank/DDBJ databases">
        <title>Ramlibacter sp. G-1-2-2 isolated from soil.</title>
        <authorList>
            <person name="Dahal R.H."/>
        </authorList>
    </citation>
    <scope>NUCLEOTIDE SEQUENCE [LARGE SCALE GENOMIC DNA]</scope>
    <source>
        <strain evidence="2 3">G-1-2-2</strain>
    </source>
</reference>
<evidence type="ECO:0000313" key="2">
    <source>
        <dbReference type="EMBL" id="NML44232.1"/>
    </source>
</evidence>
<dbReference type="InterPro" id="IPR026353">
    <property type="entry name" value="Hypoxan-DNA_Glyclase"/>
</dbReference>
<keyword evidence="2" id="KW-0378">Hydrolase</keyword>
<accession>A0A848H3E2</accession>
<keyword evidence="3" id="KW-1185">Reference proteome</keyword>
<dbReference type="EC" id="3.2.2.15" evidence="2"/>
<evidence type="ECO:0000259" key="1">
    <source>
        <dbReference type="SMART" id="SM00986"/>
    </source>
</evidence>
<proteinExistence type="predicted"/>
<dbReference type="RefSeq" id="WP_169418379.1">
    <property type="nucleotide sequence ID" value="NZ_JABBFX010000001.1"/>
</dbReference>
<dbReference type="AlphaFoldDB" id="A0A848H3E2"/>
<dbReference type="CDD" id="cd10032">
    <property type="entry name" value="UDG-F6_HDG"/>
    <property type="match status" value="1"/>
</dbReference>
<dbReference type="SMART" id="SM00986">
    <property type="entry name" value="UDG"/>
    <property type="match status" value="1"/>
</dbReference>
<organism evidence="2 3">
    <name type="scientific">Ramlibacter agri</name>
    <dbReference type="NCBI Taxonomy" id="2728837"/>
    <lineage>
        <taxon>Bacteria</taxon>
        <taxon>Pseudomonadati</taxon>
        <taxon>Pseudomonadota</taxon>
        <taxon>Betaproteobacteria</taxon>
        <taxon>Burkholderiales</taxon>
        <taxon>Comamonadaceae</taxon>
        <taxon>Ramlibacter</taxon>
    </lineage>
</organism>
<dbReference type="Proteomes" id="UP000541185">
    <property type="component" value="Unassembled WGS sequence"/>
</dbReference>
<dbReference type="InterPro" id="IPR005122">
    <property type="entry name" value="Uracil-DNA_glycosylase-like"/>
</dbReference>
<evidence type="ECO:0000313" key="3">
    <source>
        <dbReference type="Proteomes" id="UP000541185"/>
    </source>
</evidence>
<dbReference type="SMART" id="SM00987">
    <property type="entry name" value="UreE_C"/>
    <property type="match status" value="1"/>
</dbReference>
<dbReference type="EMBL" id="JABBFX010000001">
    <property type="protein sequence ID" value="NML44232.1"/>
    <property type="molecule type" value="Genomic_DNA"/>
</dbReference>
<name>A0A848H3E2_9BURK</name>
<dbReference type="NCBIfam" id="TIGR04274">
    <property type="entry name" value="hypoxanDNAglyco"/>
    <property type="match status" value="1"/>
</dbReference>
<dbReference type="InterPro" id="IPR036895">
    <property type="entry name" value="Uracil-DNA_glycosylase-like_sf"/>
</dbReference>
<keyword evidence="2" id="KW-0326">Glycosidase</keyword>
<protein>
    <submittedName>
        <fullName evidence="2">DNA-deoxyinosine glycosylase</fullName>
        <ecNumber evidence="2">3.2.2.15</ecNumber>
    </submittedName>
</protein>
<comment type="caution">
    <text evidence="2">The sequence shown here is derived from an EMBL/GenBank/DDBJ whole genome shotgun (WGS) entry which is preliminary data.</text>
</comment>
<gene>
    <name evidence="2" type="ORF">HHL11_10760</name>
</gene>
<dbReference type="SUPFAM" id="SSF52141">
    <property type="entry name" value="Uracil-DNA glycosylase-like"/>
    <property type="match status" value="1"/>
</dbReference>
<dbReference type="Pfam" id="PF03167">
    <property type="entry name" value="UDG"/>
    <property type="match status" value="1"/>
</dbReference>
<dbReference type="GO" id="GO:0033958">
    <property type="term" value="F:DNA-deoxyinosine glycosylase activity"/>
    <property type="evidence" value="ECO:0007669"/>
    <property type="project" value="UniProtKB-EC"/>
</dbReference>
<dbReference type="Gene3D" id="3.40.470.10">
    <property type="entry name" value="Uracil-DNA glycosylase-like domain"/>
    <property type="match status" value="1"/>
</dbReference>
<feature type="domain" description="Uracil-DNA glycosylase-like" evidence="1">
    <location>
        <begin position="10"/>
        <end position="167"/>
    </location>
</feature>